<keyword evidence="4" id="KW-1185">Reference proteome</keyword>
<gene>
    <name evidence="3" type="ORF">ANIA_08608</name>
</gene>
<dbReference type="Pfam" id="PF03576">
    <property type="entry name" value="Peptidase_S58"/>
    <property type="match status" value="1"/>
</dbReference>
<dbReference type="eggNOG" id="ENOG502QRNQ">
    <property type="taxonomic scope" value="Eukaryota"/>
</dbReference>
<dbReference type="SUPFAM" id="SSF56266">
    <property type="entry name" value="DmpA/ArgJ-like"/>
    <property type="match status" value="1"/>
</dbReference>
<evidence type="ECO:0000256" key="2">
    <source>
        <dbReference type="SAM" id="MobiDB-lite"/>
    </source>
</evidence>
<dbReference type="InterPro" id="IPR005321">
    <property type="entry name" value="Peptidase_S58_DmpA"/>
</dbReference>
<dbReference type="RefSeq" id="XP_681877.1">
    <property type="nucleotide sequence ID" value="XM_676785.1"/>
</dbReference>
<evidence type="ECO:0000313" key="4">
    <source>
        <dbReference type="Proteomes" id="UP000000560"/>
    </source>
</evidence>
<dbReference type="OrthoDB" id="2107894at2759"/>
<reference evidence="4" key="2">
    <citation type="journal article" date="2009" name="Fungal Genet. Biol.">
        <title>The 2008 update of the Aspergillus nidulans genome annotation: a community effort.</title>
        <authorList>
            <person name="Wortman J.R."/>
            <person name="Gilsenan J.M."/>
            <person name="Joardar V."/>
            <person name="Deegan J."/>
            <person name="Clutterbuck J."/>
            <person name="Andersen M.R."/>
            <person name="Archer D."/>
            <person name="Bencina M."/>
            <person name="Braus G."/>
            <person name="Coutinho P."/>
            <person name="von Dohren H."/>
            <person name="Doonan J."/>
            <person name="Driessen A.J."/>
            <person name="Durek P."/>
            <person name="Espeso E."/>
            <person name="Fekete E."/>
            <person name="Flipphi M."/>
            <person name="Estrada C.G."/>
            <person name="Geysens S."/>
            <person name="Goldman G."/>
            <person name="de Groot P.W."/>
            <person name="Hansen K."/>
            <person name="Harris S.D."/>
            <person name="Heinekamp T."/>
            <person name="Helmstaedt K."/>
            <person name="Henrissat B."/>
            <person name="Hofmann G."/>
            <person name="Homan T."/>
            <person name="Horio T."/>
            <person name="Horiuchi H."/>
            <person name="James S."/>
            <person name="Jones M."/>
            <person name="Karaffa L."/>
            <person name="Karanyi Z."/>
            <person name="Kato M."/>
            <person name="Keller N."/>
            <person name="Kelly D.E."/>
            <person name="Kiel J.A."/>
            <person name="Kim J.M."/>
            <person name="van der Klei I.J."/>
            <person name="Klis F.M."/>
            <person name="Kovalchuk A."/>
            <person name="Krasevec N."/>
            <person name="Kubicek C.P."/>
            <person name="Liu B."/>
            <person name="Maccabe A."/>
            <person name="Meyer V."/>
            <person name="Mirabito P."/>
            <person name="Miskei M."/>
            <person name="Mos M."/>
            <person name="Mullins J."/>
            <person name="Nelson D.R."/>
            <person name="Nielsen J."/>
            <person name="Oakley B.R."/>
            <person name="Osmani S.A."/>
            <person name="Pakula T."/>
            <person name="Paszewski A."/>
            <person name="Paulsen I."/>
            <person name="Pilsyk S."/>
            <person name="Pocsi I."/>
            <person name="Punt P.J."/>
            <person name="Ram A.F."/>
            <person name="Ren Q."/>
            <person name="Robellet X."/>
            <person name="Robson G."/>
            <person name="Seiboth B."/>
            <person name="van Solingen P."/>
            <person name="Specht T."/>
            <person name="Sun J."/>
            <person name="Taheri-Talesh N."/>
            <person name="Takeshita N."/>
            <person name="Ussery D."/>
            <person name="vanKuyk P.A."/>
            <person name="Visser H."/>
            <person name="van de Vondervoort P.J."/>
            <person name="de Vries R.P."/>
            <person name="Walton J."/>
            <person name="Xiang X."/>
            <person name="Xiong Y."/>
            <person name="Zeng A.P."/>
            <person name="Brandt B.W."/>
            <person name="Cornell M.J."/>
            <person name="van den Hondel C.A."/>
            <person name="Visser J."/>
            <person name="Oliver S.G."/>
            <person name="Turner G."/>
        </authorList>
    </citation>
    <scope>GENOME REANNOTATION</scope>
    <source>
        <strain evidence="4">FGSC A4 / ATCC 38163 / CBS 112.46 / NRRL 194 / M139</strain>
    </source>
</reference>
<dbReference type="PANTHER" id="PTHR36512:SF3">
    <property type="entry name" value="BLR5678 PROTEIN"/>
    <property type="match status" value="1"/>
</dbReference>
<evidence type="ECO:0000256" key="1">
    <source>
        <dbReference type="ARBA" id="ARBA00007068"/>
    </source>
</evidence>
<reference evidence="4" key="1">
    <citation type="journal article" date="2005" name="Nature">
        <title>Sequencing of Aspergillus nidulans and comparative analysis with A. fumigatus and A. oryzae.</title>
        <authorList>
            <person name="Galagan J.E."/>
            <person name="Calvo S.E."/>
            <person name="Cuomo C."/>
            <person name="Ma L.J."/>
            <person name="Wortman J.R."/>
            <person name="Batzoglou S."/>
            <person name="Lee S.I."/>
            <person name="Basturkmen M."/>
            <person name="Spevak C.C."/>
            <person name="Clutterbuck J."/>
            <person name="Kapitonov V."/>
            <person name="Jurka J."/>
            <person name="Scazzocchio C."/>
            <person name="Farman M."/>
            <person name="Butler J."/>
            <person name="Purcell S."/>
            <person name="Harris S."/>
            <person name="Braus G.H."/>
            <person name="Draht O."/>
            <person name="Busch S."/>
            <person name="D'Enfert C."/>
            <person name="Bouchier C."/>
            <person name="Goldman G.H."/>
            <person name="Bell-Pedersen D."/>
            <person name="Griffiths-Jones S."/>
            <person name="Doonan J.H."/>
            <person name="Yu J."/>
            <person name="Vienken K."/>
            <person name="Pain A."/>
            <person name="Freitag M."/>
            <person name="Selker E.U."/>
            <person name="Archer D.B."/>
            <person name="Penalva M.A."/>
            <person name="Oakley B.R."/>
            <person name="Momany M."/>
            <person name="Tanaka T."/>
            <person name="Kumagai T."/>
            <person name="Asai K."/>
            <person name="Machida M."/>
            <person name="Nierman W.C."/>
            <person name="Denning D.W."/>
            <person name="Caddick M."/>
            <person name="Hynes M."/>
            <person name="Paoletti M."/>
            <person name="Fischer R."/>
            <person name="Miller B."/>
            <person name="Dyer P."/>
            <person name="Sachs M.S."/>
            <person name="Osmani S.A."/>
            <person name="Birren B.W."/>
        </authorList>
    </citation>
    <scope>NUCLEOTIDE SEQUENCE [LARGE SCALE GENOMIC DNA]</scope>
    <source>
        <strain evidence="4">FGSC A4 / ATCC 38163 / CBS 112.46 / NRRL 194 / M139</strain>
    </source>
</reference>
<dbReference type="EMBL" id="BN001303">
    <property type="protein sequence ID" value="CBF78337.1"/>
    <property type="molecule type" value="Genomic_DNA"/>
</dbReference>
<sequence length="184" mass="20259">MVGTRPRIRDLGYSPGRFRPGPKNSLLDVKGVTVGQITIHKDPDVHTGLTLIFPRGMHGTRQHPCYAASHDLNGMGELRDRMGLQSGALTNTVSIGKVYDALFSFQFEQADALCEEDIESARRMTIPVVGETFDGLLNDIRRSVIDNTTVYRAIEAAETQPEILEGNHGGLNMGQQLHNTQESN</sequence>
<name>Q5ASX2_EMENI</name>
<dbReference type="KEGG" id="ani:ANIA_08608"/>
<dbReference type="InParanoid" id="Q5ASX2"/>
<dbReference type="AlphaFoldDB" id="Q5ASX2"/>
<dbReference type="Gene3D" id="3.60.70.12">
    <property type="entry name" value="L-amino peptidase D-ALA esterase/amidase"/>
    <property type="match status" value="1"/>
</dbReference>
<feature type="compositionally biased region" description="Polar residues" evidence="2">
    <location>
        <begin position="173"/>
        <end position="184"/>
    </location>
</feature>
<dbReference type="Proteomes" id="UP000000560">
    <property type="component" value="Chromosome III"/>
</dbReference>
<evidence type="ECO:0000313" key="3">
    <source>
        <dbReference type="EMBL" id="CBF78337.1"/>
    </source>
</evidence>
<dbReference type="PANTHER" id="PTHR36512">
    <property type="entry name" value="D-AMINOPEPTIDASE"/>
    <property type="match status" value="1"/>
</dbReference>
<proteinExistence type="inferred from homology"/>
<dbReference type="HOGENOM" id="CLU_1468146_0_0_1"/>
<accession>C8VAG1</accession>
<comment type="similarity">
    <text evidence="1">Belongs to the peptidase S58 family.</text>
</comment>
<dbReference type="InterPro" id="IPR016117">
    <property type="entry name" value="ArgJ-like_dom_sf"/>
</dbReference>
<organism evidence="3 4">
    <name type="scientific">Emericella nidulans (strain FGSC A4 / ATCC 38163 / CBS 112.46 / NRRL 194 / M139)</name>
    <name type="common">Aspergillus nidulans</name>
    <dbReference type="NCBI Taxonomy" id="227321"/>
    <lineage>
        <taxon>Eukaryota</taxon>
        <taxon>Fungi</taxon>
        <taxon>Dikarya</taxon>
        <taxon>Ascomycota</taxon>
        <taxon>Pezizomycotina</taxon>
        <taxon>Eurotiomycetes</taxon>
        <taxon>Eurotiomycetidae</taxon>
        <taxon>Eurotiales</taxon>
        <taxon>Aspergillaceae</taxon>
        <taxon>Aspergillus</taxon>
        <taxon>Aspergillus subgen. Nidulantes</taxon>
    </lineage>
</organism>
<feature type="region of interest" description="Disordered" evidence="2">
    <location>
        <begin position="164"/>
        <end position="184"/>
    </location>
</feature>
<dbReference type="GeneID" id="2868481"/>
<dbReference type="OMA" id="CYAASHD"/>
<protein>
    <submittedName>
        <fullName evidence="3">D-aminopeptidase, putative (AFU_orthologue AFUA_3G03710)</fullName>
    </submittedName>
</protein>
<accession>Q5ASX2</accession>